<dbReference type="Pfam" id="PF00118">
    <property type="entry name" value="Cpn60_TCP1"/>
    <property type="match status" value="1"/>
</dbReference>
<dbReference type="GO" id="GO:0005524">
    <property type="term" value="F:ATP binding"/>
    <property type="evidence" value="ECO:0007669"/>
    <property type="project" value="InterPro"/>
</dbReference>
<dbReference type="PANTHER" id="PTHR45748">
    <property type="entry name" value="1-PHOSPHATIDYLINOSITOL 3-PHOSPHATE 5-KINASE-RELATED"/>
    <property type="match status" value="1"/>
</dbReference>
<keyword evidence="1" id="KW-0418">Kinase</keyword>
<dbReference type="GO" id="GO:0010008">
    <property type="term" value="C:endosome membrane"/>
    <property type="evidence" value="ECO:0007669"/>
    <property type="project" value="TreeGrafter"/>
</dbReference>
<proteinExistence type="predicted"/>
<organism evidence="1 2">
    <name type="scientific">Thelohanellus kitauei</name>
    <name type="common">Myxosporean</name>
    <dbReference type="NCBI Taxonomy" id="669202"/>
    <lineage>
        <taxon>Eukaryota</taxon>
        <taxon>Metazoa</taxon>
        <taxon>Cnidaria</taxon>
        <taxon>Myxozoa</taxon>
        <taxon>Myxosporea</taxon>
        <taxon>Bivalvulida</taxon>
        <taxon>Platysporina</taxon>
        <taxon>Myxobolidae</taxon>
        <taxon>Thelohanellus</taxon>
    </lineage>
</organism>
<protein>
    <submittedName>
        <fullName evidence="1">1-phosphatidylinositol-3-phosphate 5-kinase FAB1A</fullName>
    </submittedName>
</protein>
<evidence type="ECO:0000313" key="2">
    <source>
        <dbReference type="Proteomes" id="UP000031668"/>
    </source>
</evidence>
<keyword evidence="1" id="KW-0808">Transferase</keyword>
<dbReference type="InterPro" id="IPR002423">
    <property type="entry name" value="Cpn60/GroEL/TCP-1"/>
</dbReference>
<dbReference type="GO" id="GO:0046854">
    <property type="term" value="P:phosphatidylinositol phosphate biosynthetic process"/>
    <property type="evidence" value="ECO:0007669"/>
    <property type="project" value="TreeGrafter"/>
</dbReference>
<dbReference type="PANTHER" id="PTHR45748:SF7">
    <property type="entry name" value="1-PHOSPHATIDYLINOSITOL 3-PHOSPHATE 5-KINASE-RELATED"/>
    <property type="match status" value="1"/>
</dbReference>
<dbReference type="Gene3D" id="3.50.7.10">
    <property type="entry name" value="GroEL"/>
    <property type="match status" value="1"/>
</dbReference>
<dbReference type="InterPro" id="IPR027409">
    <property type="entry name" value="GroEL-like_apical_dom_sf"/>
</dbReference>
<name>A0A0C2IL91_THEKT</name>
<dbReference type="EMBL" id="JWZT01003604">
    <property type="protein sequence ID" value="KII66194.1"/>
    <property type="molecule type" value="Genomic_DNA"/>
</dbReference>
<dbReference type="GO" id="GO:0000285">
    <property type="term" value="F:1-phosphatidylinositol-3-phosphate 5-kinase activity"/>
    <property type="evidence" value="ECO:0007669"/>
    <property type="project" value="TreeGrafter"/>
</dbReference>
<gene>
    <name evidence="1" type="ORF">RF11_12018</name>
</gene>
<dbReference type="OrthoDB" id="158357at2759"/>
<evidence type="ECO:0000313" key="1">
    <source>
        <dbReference type="EMBL" id="KII66194.1"/>
    </source>
</evidence>
<reference evidence="1 2" key="1">
    <citation type="journal article" date="2014" name="Genome Biol. Evol.">
        <title>The genome of the myxosporean Thelohanellus kitauei shows adaptations to nutrient acquisition within its fish host.</title>
        <authorList>
            <person name="Yang Y."/>
            <person name="Xiong J."/>
            <person name="Zhou Z."/>
            <person name="Huo F."/>
            <person name="Miao W."/>
            <person name="Ran C."/>
            <person name="Liu Y."/>
            <person name="Zhang J."/>
            <person name="Feng J."/>
            <person name="Wang M."/>
            <person name="Wang M."/>
            <person name="Wang L."/>
            <person name="Yao B."/>
        </authorList>
    </citation>
    <scope>NUCLEOTIDE SEQUENCE [LARGE SCALE GENOMIC DNA]</scope>
    <source>
        <strain evidence="1">Wuqing</strain>
    </source>
</reference>
<sequence length="300" mass="34546">MSPERIKKSKQDISQYKREYLLKCVKRVLVIDPNIIVFGGFIPRIASQELIIRKIVVIDNINDELLRAISKSTGANIIESPEEFTFSELGTCGRFYIENITERKSLLVFDKCPFATYFSVVLYDVGESESQKLTEILRYACFTAFYVKAEYNFLRSIFPDIDYFGNKKSHPFDIRNMNCFLISLAPPSPYLPKVNRYSKIKSCEPPSIHKKSENAPTTTNFTPSKFSSNLHLMESQEISDMIMIYRATGQLLSPEDCPIEKLNQAGQEFTQTHDTNTEINEFTYKSTSFENIDFNKVKLC</sequence>
<dbReference type="SUPFAM" id="SSF52029">
    <property type="entry name" value="GroEL apical domain-like"/>
    <property type="match status" value="1"/>
</dbReference>
<comment type="caution">
    <text evidence="1">The sequence shown here is derived from an EMBL/GenBank/DDBJ whole genome shotgun (WGS) entry which is preliminary data.</text>
</comment>
<dbReference type="AlphaFoldDB" id="A0A0C2IL91"/>
<keyword evidence="2" id="KW-1185">Reference proteome</keyword>
<accession>A0A0C2IL91</accession>
<dbReference type="Proteomes" id="UP000031668">
    <property type="component" value="Unassembled WGS sequence"/>
</dbReference>